<protein>
    <submittedName>
        <fullName evidence="1">(H+)-ATPase G subunit</fullName>
    </submittedName>
</protein>
<dbReference type="OrthoDB" id="1822900at2"/>
<evidence type="ECO:0000313" key="1">
    <source>
        <dbReference type="EMBL" id="PWJ15258.1"/>
    </source>
</evidence>
<dbReference type="RefSeq" id="WP_109725069.1">
    <property type="nucleotide sequence ID" value="NZ_QGDI01000001.1"/>
</dbReference>
<organism evidence="1 2">
    <name type="scientific">Ruminococcus flavefaciens</name>
    <dbReference type="NCBI Taxonomy" id="1265"/>
    <lineage>
        <taxon>Bacteria</taxon>
        <taxon>Bacillati</taxon>
        <taxon>Bacillota</taxon>
        <taxon>Clostridia</taxon>
        <taxon>Eubacteriales</taxon>
        <taxon>Oscillospiraceae</taxon>
        <taxon>Ruminococcus</taxon>
    </lineage>
</organism>
<name>A0A315Y5J0_RUMFL</name>
<gene>
    <name evidence="1" type="ORF">IE37_00152</name>
</gene>
<dbReference type="EMBL" id="QGDI01000001">
    <property type="protein sequence ID" value="PWJ15258.1"/>
    <property type="molecule type" value="Genomic_DNA"/>
</dbReference>
<evidence type="ECO:0000313" key="2">
    <source>
        <dbReference type="Proteomes" id="UP000245720"/>
    </source>
</evidence>
<reference evidence="1 2" key="1">
    <citation type="submission" date="2018-05" db="EMBL/GenBank/DDBJ databases">
        <title>The Hungate 1000. A catalogue of reference genomes from the rumen microbiome.</title>
        <authorList>
            <person name="Kelly W."/>
        </authorList>
    </citation>
    <scope>NUCLEOTIDE SEQUENCE [LARGE SCALE GENOMIC DNA]</scope>
    <source>
        <strain evidence="1 2">SAb67</strain>
    </source>
</reference>
<accession>A0A315Y5J0</accession>
<dbReference type="AlphaFoldDB" id="A0A315Y5J0"/>
<dbReference type="Proteomes" id="UP000245720">
    <property type="component" value="Unassembled WGS sequence"/>
</dbReference>
<proteinExistence type="predicted"/>
<dbReference type="Gene3D" id="1.20.5.2950">
    <property type="match status" value="1"/>
</dbReference>
<sequence>MASEAVKKILEAEALSEKKNAEARRRREDIISSASGSSSLAIQKKISEAASEVSKLRQTYSSKLESYKHNAEAECQNKISEIKKLAGSNTDKAVDEIIRRFF</sequence>
<comment type="caution">
    <text evidence="1">The sequence shown here is derived from an EMBL/GenBank/DDBJ whole genome shotgun (WGS) entry which is preliminary data.</text>
</comment>